<dbReference type="InterPro" id="IPR017440">
    <property type="entry name" value="Cit_synth/succinyl-CoA_lig_AS"/>
</dbReference>
<evidence type="ECO:0000256" key="4">
    <source>
        <dbReference type="HAMAP-Rule" id="MF_01988"/>
    </source>
</evidence>
<feature type="binding site" evidence="4">
    <location>
        <begin position="17"/>
        <end position="20"/>
    </location>
    <ligand>
        <name>CoA</name>
        <dbReference type="ChEBI" id="CHEBI:57287"/>
    </ligand>
</feature>
<dbReference type="PROSITE" id="PS00399">
    <property type="entry name" value="SUCCINYL_COA_LIG_2"/>
    <property type="match status" value="1"/>
</dbReference>
<gene>
    <name evidence="4" type="primary">sucD</name>
    <name evidence="9" type="ORF">B9Q01_00310</name>
</gene>
<keyword evidence="2 4" id="KW-0436">Ligase</keyword>
<organism evidence="9 10">
    <name type="scientific">Candidatus Marsarchaeota G1 archaeon OSP_D</name>
    <dbReference type="NCBI Taxonomy" id="1978155"/>
    <lineage>
        <taxon>Archaea</taxon>
        <taxon>Candidatus Marsarchaeota</taxon>
        <taxon>Candidatus Marsarchaeota group 1</taxon>
    </lineage>
</organism>
<evidence type="ECO:0000256" key="2">
    <source>
        <dbReference type="ARBA" id="ARBA00022598"/>
    </source>
</evidence>
<dbReference type="Proteomes" id="UP000240880">
    <property type="component" value="Unassembled WGS sequence"/>
</dbReference>
<dbReference type="FunFam" id="3.40.50.261:FF:000006">
    <property type="entry name" value="Succinate--CoA ligase [ADP-forming] subunit alpha"/>
    <property type="match status" value="1"/>
</dbReference>
<dbReference type="GO" id="GO:0004776">
    <property type="term" value="F:succinate-CoA ligase (GDP-forming) activity"/>
    <property type="evidence" value="ECO:0007669"/>
    <property type="project" value="TreeGrafter"/>
</dbReference>
<dbReference type="Gene3D" id="3.40.50.261">
    <property type="entry name" value="Succinyl-CoA synthetase domains"/>
    <property type="match status" value="1"/>
</dbReference>
<feature type="active site" description="Tele-phosphohistidine intermediate" evidence="4 5">
    <location>
        <position position="248"/>
    </location>
</feature>
<feature type="domain" description="CoA-binding" evidence="8">
    <location>
        <begin position="4"/>
        <end position="101"/>
    </location>
</feature>
<dbReference type="Pfam" id="PF02629">
    <property type="entry name" value="CoA_binding"/>
    <property type="match status" value="1"/>
</dbReference>
<evidence type="ECO:0000256" key="7">
    <source>
        <dbReference type="RuleBase" id="RU000699"/>
    </source>
</evidence>
<dbReference type="InterPro" id="IPR036291">
    <property type="entry name" value="NAD(P)-bd_dom_sf"/>
</dbReference>
<dbReference type="PROSITE" id="PS01216">
    <property type="entry name" value="SUCCINYL_COA_LIG_1"/>
    <property type="match status" value="1"/>
</dbReference>
<dbReference type="PRINTS" id="PR01798">
    <property type="entry name" value="SCOASYNTHASE"/>
</dbReference>
<comment type="caution">
    <text evidence="9">The sequence shown here is derived from an EMBL/GenBank/DDBJ whole genome shotgun (WGS) entry which is preliminary data.</text>
</comment>
<dbReference type="PANTHER" id="PTHR11117">
    <property type="entry name" value="SUCCINYL-COA LIGASE SUBUNIT ALPHA"/>
    <property type="match status" value="1"/>
</dbReference>
<dbReference type="FunFam" id="3.40.50.720:FF:000277">
    <property type="entry name" value="Succinate--CoA ligase [ADP-forming] subunit alpha"/>
    <property type="match status" value="1"/>
</dbReference>
<evidence type="ECO:0000256" key="3">
    <source>
        <dbReference type="ARBA" id="ARBA00022741"/>
    </source>
</evidence>
<protein>
    <recommendedName>
        <fullName evidence="4">Succinate--CoA ligase [ADP-forming] subunit alpha</fullName>
        <ecNumber evidence="4">6.2.1.5</ecNumber>
    </recommendedName>
    <alternativeName>
        <fullName evidence="4">Succinyl-CoA synthetase subunit alpha</fullName>
        <shortName evidence="4">SCS-alpha</shortName>
    </alternativeName>
</protein>
<evidence type="ECO:0000256" key="1">
    <source>
        <dbReference type="ARBA" id="ARBA00022532"/>
    </source>
</evidence>
<dbReference type="GO" id="GO:0009361">
    <property type="term" value="C:succinate-CoA ligase complex (ADP-forming)"/>
    <property type="evidence" value="ECO:0007669"/>
    <property type="project" value="TreeGrafter"/>
</dbReference>
<evidence type="ECO:0000256" key="6">
    <source>
        <dbReference type="RuleBase" id="RU000677"/>
    </source>
</evidence>
<dbReference type="SUPFAM" id="SSF51735">
    <property type="entry name" value="NAD(P)-binding Rossmann-fold domains"/>
    <property type="match status" value="1"/>
</dbReference>
<dbReference type="InterPro" id="IPR005810">
    <property type="entry name" value="CoA_lig_alpha"/>
</dbReference>
<dbReference type="Pfam" id="PF00549">
    <property type="entry name" value="Ligase_CoA"/>
    <property type="match status" value="1"/>
</dbReference>
<dbReference type="NCBIfam" id="TIGR01019">
    <property type="entry name" value="sucCoAalpha"/>
    <property type="match status" value="1"/>
</dbReference>
<dbReference type="SMART" id="SM00881">
    <property type="entry name" value="CoA_binding"/>
    <property type="match status" value="1"/>
</dbReference>
<dbReference type="GO" id="GO:0006099">
    <property type="term" value="P:tricarboxylic acid cycle"/>
    <property type="evidence" value="ECO:0007669"/>
    <property type="project" value="UniProtKB-UniRule"/>
</dbReference>
<feature type="binding site" evidence="4">
    <location>
        <begin position="97"/>
        <end position="99"/>
    </location>
    <ligand>
        <name>CoA</name>
        <dbReference type="ChEBI" id="CHEBI:57287"/>
    </ligand>
</feature>
<dbReference type="NCBIfam" id="NF004230">
    <property type="entry name" value="PRK05678.1"/>
    <property type="match status" value="1"/>
</dbReference>
<dbReference type="InterPro" id="IPR016102">
    <property type="entry name" value="Succinyl-CoA_synth-like"/>
</dbReference>
<keyword evidence="1 4" id="KW-0816">Tricarboxylic acid cycle</keyword>
<comment type="catalytic activity">
    <reaction evidence="4 7">
        <text>succinate + ATP + CoA = succinyl-CoA + ADP + phosphate</text>
        <dbReference type="Rhea" id="RHEA:17661"/>
        <dbReference type="ChEBI" id="CHEBI:30031"/>
        <dbReference type="ChEBI" id="CHEBI:30616"/>
        <dbReference type="ChEBI" id="CHEBI:43474"/>
        <dbReference type="ChEBI" id="CHEBI:57287"/>
        <dbReference type="ChEBI" id="CHEBI:57292"/>
        <dbReference type="ChEBI" id="CHEBI:456216"/>
        <dbReference type="EC" id="6.2.1.5"/>
    </reaction>
</comment>
<feature type="binding site" evidence="4">
    <location>
        <position position="43"/>
    </location>
    <ligand>
        <name>CoA</name>
        <dbReference type="ChEBI" id="CHEBI:57287"/>
    </ligand>
</feature>
<reference evidence="9 10" key="1">
    <citation type="submission" date="2017-04" db="EMBL/GenBank/DDBJ databases">
        <title>Novel microbial lineages endemic to geothermal iron-oxide mats fill important gaps in the evolutionary history of Archaea.</title>
        <authorList>
            <person name="Jay Z.J."/>
            <person name="Beam J.P."/>
            <person name="Dlakic M."/>
            <person name="Rusch D.B."/>
            <person name="Kozubal M.A."/>
            <person name="Inskeep W.P."/>
        </authorList>
    </citation>
    <scope>NUCLEOTIDE SEQUENCE [LARGE SCALE GENOMIC DNA]</scope>
    <source>
        <strain evidence="9">OSP_D</strain>
    </source>
</reference>
<evidence type="ECO:0000313" key="9">
    <source>
        <dbReference type="EMBL" id="PSN84639.1"/>
    </source>
</evidence>
<dbReference type="GO" id="GO:0004775">
    <property type="term" value="F:succinate-CoA ligase (ADP-forming) activity"/>
    <property type="evidence" value="ECO:0007669"/>
    <property type="project" value="UniProtKB-UniRule"/>
</dbReference>
<accession>A0A2R6AE73</accession>
<evidence type="ECO:0000256" key="5">
    <source>
        <dbReference type="PIRSR" id="PIRSR001553-1"/>
    </source>
</evidence>
<comment type="pathway">
    <text evidence="4 7">Carbohydrate metabolism; tricarboxylic acid cycle; succinate from succinyl-CoA (ligase route): step 1/1.</text>
</comment>
<evidence type="ECO:0000259" key="8">
    <source>
        <dbReference type="SMART" id="SM00881"/>
    </source>
</evidence>
<dbReference type="InterPro" id="IPR005811">
    <property type="entry name" value="SUCC_ACL_C"/>
</dbReference>
<comment type="function">
    <text evidence="4 7">Succinyl-CoA synthetase functions in the citric acid cycle (TCA), coupling the hydrolysis of succinyl-CoA to the synthesis of either ATP or GTP and thus represents the only step of substrate-level phosphorylation in the TCA. The alpha subunit of the enzyme binds the substrates coenzyme A and phosphate, while succinate binding and nucleotide specificity is provided by the beta subunit.</text>
</comment>
<dbReference type="PIRSF" id="PIRSF001553">
    <property type="entry name" value="SucCS_alpha"/>
    <property type="match status" value="1"/>
</dbReference>
<sequence>MVILVNSQTKVVVQGITGKEGSFHTKQMLEYGTNVVAGVTPGKGGTKFLDSIPVYDTVKQAVSEKDANTSIIFVPAPFAKDAMLESINAGLKLVITITEHIPPLDTWKAVSHAKRKGVTLIGPNCPGVISPGLAKVGIMPARVFIKGNVGVVSRSGTLTYEVAYRLTQSGIGQSTVVGIGGDPIVGTTFTQILELFERDQDTKAVVMIGEIGGDAEERAAEYIGANMSKPVVAYIAGVTAPQGKRMGHAGAIISGTEGTAQAKIDALKSVGVKVASVPNEIPKLVKEALSR</sequence>
<comment type="catalytic activity">
    <reaction evidence="4">
        <text>GTP + succinate + CoA = succinyl-CoA + GDP + phosphate</text>
        <dbReference type="Rhea" id="RHEA:22120"/>
        <dbReference type="ChEBI" id="CHEBI:30031"/>
        <dbReference type="ChEBI" id="CHEBI:37565"/>
        <dbReference type="ChEBI" id="CHEBI:43474"/>
        <dbReference type="ChEBI" id="CHEBI:57287"/>
        <dbReference type="ChEBI" id="CHEBI:57292"/>
        <dbReference type="ChEBI" id="CHEBI:58189"/>
    </reaction>
</comment>
<dbReference type="Gene3D" id="3.40.50.720">
    <property type="entry name" value="NAD(P)-binding Rossmann-like Domain"/>
    <property type="match status" value="1"/>
</dbReference>
<dbReference type="HAMAP" id="MF_01988">
    <property type="entry name" value="Succ_CoA_alpha"/>
    <property type="match status" value="1"/>
</dbReference>
<dbReference type="PANTHER" id="PTHR11117:SF2">
    <property type="entry name" value="SUCCINATE--COA LIGASE [ADP_GDP-FORMING] SUBUNIT ALPHA, MITOCHONDRIAL"/>
    <property type="match status" value="1"/>
</dbReference>
<dbReference type="InterPro" id="IPR033847">
    <property type="entry name" value="Citrt_syn/SCS-alpha_CS"/>
</dbReference>
<comment type="similarity">
    <text evidence="4 6">Belongs to the succinate/malate CoA ligase alpha subunit family.</text>
</comment>
<evidence type="ECO:0000313" key="10">
    <source>
        <dbReference type="Proteomes" id="UP000240880"/>
    </source>
</evidence>
<proteinExistence type="inferred from homology"/>
<dbReference type="SUPFAM" id="SSF52210">
    <property type="entry name" value="Succinyl-CoA synthetase domains"/>
    <property type="match status" value="1"/>
</dbReference>
<dbReference type="AlphaFoldDB" id="A0A2R6AE73"/>
<keyword evidence="3 4" id="KW-0547">Nucleotide-binding</keyword>
<name>A0A2R6AE73_9ARCH</name>
<dbReference type="GO" id="GO:0000166">
    <property type="term" value="F:nucleotide binding"/>
    <property type="evidence" value="ECO:0007669"/>
    <property type="project" value="UniProtKB-KW"/>
</dbReference>
<dbReference type="UniPathway" id="UPA00223">
    <property type="reaction ID" value="UER00999"/>
</dbReference>
<feature type="binding site" evidence="4">
    <location>
        <position position="160"/>
    </location>
    <ligand>
        <name>substrate</name>
        <note>ligand shared with subunit beta</note>
    </ligand>
</feature>
<dbReference type="EMBL" id="NEXC01000001">
    <property type="protein sequence ID" value="PSN84639.1"/>
    <property type="molecule type" value="Genomic_DNA"/>
</dbReference>
<dbReference type="EC" id="6.2.1.5" evidence="4"/>
<comment type="subunit">
    <text evidence="4 7">Heterotetramer of two alpha and two beta subunits.</text>
</comment>
<dbReference type="InterPro" id="IPR003781">
    <property type="entry name" value="CoA-bd"/>
</dbReference>